<dbReference type="EMBL" id="JAVHJM010000013">
    <property type="protein sequence ID" value="KAK6499348.1"/>
    <property type="molecule type" value="Genomic_DNA"/>
</dbReference>
<reference evidence="1 2" key="1">
    <citation type="submission" date="2019-10" db="EMBL/GenBank/DDBJ databases">
        <authorList>
            <person name="Palmer J.M."/>
        </authorList>
    </citation>
    <scope>NUCLEOTIDE SEQUENCE [LARGE SCALE GENOMIC DNA]</scope>
    <source>
        <strain evidence="1 2">TWF506</strain>
    </source>
</reference>
<evidence type="ECO:0000313" key="1">
    <source>
        <dbReference type="EMBL" id="KAK6499348.1"/>
    </source>
</evidence>
<organism evidence="1 2">
    <name type="scientific">Arthrobotrys conoides</name>
    <dbReference type="NCBI Taxonomy" id="74498"/>
    <lineage>
        <taxon>Eukaryota</taxon>
        <taxon>Fungi</taxon>
        <taxon>Dikarya</taxon>
        <taxon>Ascomycota</taxon>
        <taxon>Pezizomycotina</taxon>
        <taxon>Orbiliomycetes</taxon>
        <taxon>Orbiliales</taxon>
        <taxon>Orbiliaceae</taxon>
        <taxon>Arthrobotrys</taxon>
    </lineage>
</organism>
<sequence>MPDYTTSQIRDADPSPYDQIFLVTQDTINKTFKNIALAPPSSHQPSTQHNIYAGFIENLNKGVSEAQKWAKLPARATLAPVKPNESSQVHVQKITATIPRG</sequence>
<dbReference type="AlphaFoldDB" id="A0AAN8NKK5"/>
<name>A0AAN8NKK5_9PEZI</name>
<accession>A0AAN8NKK5</accession>
<dbReference type="Proteomes" id="UP001307849">
    <property type="component" value="Unassembled WGS sequence"/>
</dbReference>
<evidence type="ECO:0000313" key="2">
    <source>
        <dbReference type="Proteomes" id="UP001307849"/>
    </source>
</evidence>
<proteinExistence type="predicted"/>
<keyword evidence="2" id="KW-1185">Reference proteome</keyword>
<comment type="caution">
    <text evidence="1">The sequence shown here is derived from an EMBL/GenBank/DDBJ whole genome shotgun (WGS) entry which is preliminary data.</text>
</comment>
<gene>
    <name evidence="1" type="ORF">TWF506_003977</name>
</gene>
<protein>
    <submittedName>
        <fullName evidence="1">Uncharacterized protein</fullName>
    </submittedName>
</protein>